<dbReference type="GO" id="GO:0007154">
    <property type="term" value="P:cell communication"/>
    <property type="evidence" value="ECO:0007669"/>
    <property type="project" value="InterPro"/>
</dbReference>
<dbReference type="RefSeq" id="XP_031748931.1">
    <property type="nucleotide sequence ID" value="XM_031893071.1"/>
</dbReference>
<dbReference type="Ensembl" id="ENSXETT00000109841">
    <property type="protein sequence ID" value="ENSXETP00000107476"/>
    <property type="gene ID" value="ENSXETG00000048548"/>
</dbReference>
<keyword evidence="9" id="KW-1185">Reference proteome</keyword>
<feature type="transmembrane region" description="Helical" evidence="6">
    <location>
        <begin position="78"/>
        <end position="97"/>
    </location>
</feature>
<evidence type="ECO:0000259" key="7">
    <source>
        <dbReference type="Pfam" id="PF00029"/>
    </source>
</evidence>
<keyword evidence="4 6" id="KW-1133">Transmembrane helix</keyword>
<keyword evidence="3 6" id="KW-0812">Transmembrane</keyword>
<evidence type="ECO:0000313" key="10">
    <source>
        <dbReference type="RefSeq" id="XP_031748931.1"/>
    </source>
</evidence>
<sequence length="242" mass="27744">MAMVTGLIPILRTAVEATTDYAGRTMWYGFAVVRLLALYVSERPWGRLDQDFDCLINGTFEFCRKACFNEHFNVPVVSLWNTCYVFFVASVLLMELFTSQLRHNLHKAAMKKKKPLSEEKTLTGTWASEHAHKDLVLDFHQQKILLVLYLGCIMLRLVGELAFLYALFWWHLPMVSGEKIVCSTEFCPGPYNCLVRYPAEKRMSLYLLAFLSICVALVSIVFGMYSGCHYLPKTNEKQEVAV</sequence>
<keyword evidence="2" id="KW-1003">Cell membrane</keyword>
<feature type="domain" description="Connexin N-terminal" evidence="7">
    <location>
        <begin position="14"/>
        <end position="226"/>
    </location>
</feature>
<comment type="subcellular location">
    <subcellularLocation>
        <location evidence="1">Cell membrane</location>
        <topology evidence="1">Multi-pass membrane protein</topology>
    </subcellularLocation>
</comment>
<evidence type="ECO:0000256" key="1">
    <source>
        <dbReference type="ARBA" id="ARBA00004651"/>
    </source>
</evidence>
<dbReference type="Xenbase" id="XB-GENE-29092747">
    <property type="gene designation" value="LOC116407569"/>
</dbReference>
<dbReference type="InterPro" id="IPR038359">
    <property type="entry name" value="Connexin_N_sf"/>
</dbReference>
<dbReference type="GeneTree" id="ENSGT00600000085580"/>
<dbReference type="OMA" id="CRSLWFG"/>
<accession>A0A803JHR0</accession>
<gene>
    <name evidence="8 10 11" type="primary">LOC116407569</name>
</gene>
<dbReference type="GO" id="GO:0005922">
    <property type="term" value="C:connexin complex"/>
    <property type="evidence" value="ECO:0007669"/>
    <property type="project" value="InterPro"/>
</dbReference>
<organism evidence="8">
    <name type="scientific">Xenopus tropicalis</name>
    <name type="common">Western clawed frog</name>
    <name type="synonym">Silurana tropicalis</name>
    <dbReference type="NCBI Taxonomy" id="8364"/>
    <lineage>
        <taxon>Eukaryota</taxon>
        <taxon>Metazoa</taxon>
        <taxon>Chordata</taxon>
        <taxon>Craniata</taxon>
        <taxon>Vertebrata</taxon>
        <taxon>Euteleostomi</taxon>
        <taxon>Amphibia</taxon>
        <taxon>Batrachia</taxon>
        <taxon>Anura</taxon>
        <taxon>Pipoidea</taxon>
        <taxon>Pipidae</taxon>
        <taxon>Xenopodinae</taxon>
        <taxon>Xenopus</taxon>
        <taxon>Silurana</taxon>
    </lineage>
</organism>
<reference evidence="10" key="3">
    <citation type="submission" date="2025-04" db="UniProtKB">
        <authorList>
            <consortium name="RefSeq"/>
        </authorList>
    </citation>
    <scope>IDENTIFICATION</scope>
    <source>
        <strain evidence="10">Nigerian</strain>
        <tissue evidence="10">Liver and blood</tissue>
    </source>
</reference>
<dbReference type="Pfam" id="PF00029">
    <property type="entry name" value="Connexin"/>
    <property type="match status" value="1"/>
</dbReference>
<name>A0A803JHR0_XENTR</name>
<dbReference type="Gene3D" id="1.20.1440.80">
    <property type="entry name" value="Gap junction channel protein cysteine-rich domain"/>
    <property type="match status" value="1"/>
</dbReference>
<evidence type="ECO:0000313" key="11">
    <source>
        <dbReference type="Xenbase" id="XB-GENE-29092747"/>
    </source>
</evidence>
<dbReference type="InterPro" id="IPR013092">
    <property type="entry name" value="Connexin_N"/>
</dbReference>
<dbReference type="AlphaFoldDB" id="A0A803JHR0"/>
<dbReference type="OrthoDB" id="9045030at2759"/>
<evidence type="ECO:0000256" key="3">
    <source>
        <dbReference type="ARBA" id="ARBA00022692"/>
    </source>
</evidence>
<reference evidence="8" key="2">
    <citation type="submission" date="2021-03" db="UniProtKB">
        <authorList>
            <consortium name="Ensembl"/>
        </authorList>
    </citation>
    <scope>IDENTIFICATION</scope>
</reference>
<evidence type="ECO:0000256" key="5">
    <source>
        <dbReference type="ARBA" id="ARBA00023136"/>
    </source>
</evidence>
<dbReference type="Proteomes" id="UP000008143">
    <property type="component" value="Chromosome 9"/>
</dbReference>
<evidence type="ECO:0000256" key="4">
    <source>
        <dbReference type="ARBA" id="ARBA00022989"/>
    </source>
</evidence>
<dbReference type="KEGG" id="xtr:116407569"/>
<dbReference type="InterPro" id="IPR000500">
    <property type="entry name" value="Connexin"/>
</dbReference>
<dbReference type="PANTHER" id="PTHR11984">
    <property type="entry name" value="CONNEXIN"/>
    <property type="match status" value="1"/>
</dbReference>
<dbReference type="PANTHER" id="PTHR11984:SF20">
    <property type="entry name" value="GAP JUNCTION BETA-1 PROTEIN"/>
    <property type="match status" value="1"/>
</dbReference>
<feature type="transmembrane region" description="Helical" evidence="6">
    <location>
        <begin position="146"/>
        <end position="170"/>
    </location>
</feature>
<keyword evidence="5 6" id="KW-0472">Membrane</keyword>
<evidence type="ECO:0000313" key="8">
    <source>
        <dbReference type="Ensembl" id="ENSXETP00000107476"/>
    </source>
</evidence>
<reference evidence="8" key="1">
    <citation type="journal article" date="2010" name="Science">
        <title>The genome of the Western clawed frog Xenopus tropicalis.</title>
        <authorList>
            <person name="Hellsten U."/>
            <person name="Harland R.M."/>
            <person name="Gilchrist M.J."/>
            <person name="Hendrix D."/>
            <person name="Jurka J."/>
            <person name="Kapitonov V."/>
            <person name="Ovcharenko I."/>
            <person name="Putnam N.H."/>
            <person name="Shu S."/>
            <person name="Taher L."/>
            <person name="Blitz I.L."/>
            <person name="Blumberg B."/>
            <person name="Dichmann D.S."/>
            <person name="Dubchak I."/>
            <person name="Amaya E."/>
            <person name="Detter J.C."/>
            <person name="Fletcher R."/>
            <person name="Gerhard D.S."/>
            <person name="Goodstein D."/>
            <person name="Graves T."/>
            <person name="Grigoriev I.V."/>
            <person name="Grimwood J."/>
            <person name="Kawashima T."/>
            <person name="Lindquist E."/>
            <person name="Lucas S.M."/>
            <person name="Mead P.E."/>
            <person name="Mitros T."/>
            <person name="Ogino H."/>
            <person name="Ohta Y."/>
            <person name="Poliakov A.V."/>
            <person name="Pollet N."/>
            <person name="Robert J."/>
            <person name="Salamov A."/>
            <person name="Sater A.K."/>
            <person name="Schmutz J."/>
            <person name="Terry A."/>
            <person name="Vize P.D."/>
            <person name="Warren W.C."/>
            <person name="Wells D."/>
            <person name="Wills A."/>
            <person name="Wilson R.K."/>
            <person name="Zimmerman L.B."/>
            <person name="Zorn A.M."/>
            <person name="Grainger R."/>
            <person name="Grammer T."/>
            <person name="Khokha M.K."/>
            <person name="Richardson P.M."/>
            <person name="Rokhsar D.S."/>
        </authorList>
    </citation>
    <scope>NUCLEOTIDE SEQUENCE [LARGE SCALE GENOMIC DNA]</scope>
    <source>
        <strain evidence="8">Nigerian</strain>
    </source>
</reference>
<evidence type="ECO:0000313" key="9">
    <source>
        <dbReference type="Proteomes" id="UP000008143"/>
    </source>
</evidence>
<feature type="transmembrane region" description="Helical" evidence="6">
    <location>
        <begin position="205"/>
        <end position="225"/>
    </location>
</feature>
<evidence type="ECO:0000256" key="2">
    <source>
        <dbReference type="ARBA" id="ARBA00022475"/>
    </source>
</evidence>
<evidence type="ECO:0000256" key="6">
    <source>
        <dbReference type="SAM" id="Phobius"/>
    </source>
</evidence>
<proteinExistence type="predicted"/>
<protein>
    <submittedName>
        <fullName evidence="8 10">Gap junction beta-3 protein-like</fullName>
    </submittedName>
</protein>
<dbReference type="GeneID" id="116407569"/>